<evidence type="ECO:0000313" key="9">
    <source>
        <dbReference type="EMBL" id="ADJ64371.1"/>
    </source>
</evidence>
<evidence type="ECO:0000256" key="2">
    <source>
        <dbReference type="ARBA" id="ARBA00022448"/>
    </source>
</evidence>
<keyword evidence="2 7" id="KW-0813">Transport</keyword>
<dbReference type="RefSeq" id="WP_013234844.1">
    <property type="nucleotide sequence ID" value="NC_014323.1"/>
</dbReference>
<dbReference type="eggNOG" id="COG1538">
    <property type="taxonomic scope" value="Bacteria"/>
</dbReference>
<accession>D8IZN1</accession>
<dbReference type="InterPro" id="IPR003423">
    <property type="entry name" value="OMP_efflux"/>
</dbReference>
<dbReference type="GO" id="GO:0015562">
    <property type="term" value="F:efflux transmembrane transporter activity"/>
    <property type="evidence" value="ECO:0007669"/>
    <property type="project" value="InterPro"/>
</dbReference>
<organism evidence="9 10">
    <name type="scientific">Herbaspirillum seropedicae (strain SmR1)</name>
    <dbReference type="NCBI Taxonomy" id="757424"/>
    <lineage>
        <taxon>Bacteria</taxon>
        <taxon>Pseudomonadati</taxon>
        <taxon>Pseudomonadota</taxon>
        <taxon>Betaproteobacteria</taxon>
        <taxon>Burkholderiales</taxon>
        <taxon>Oxalobacteraceae</taxon>
        <taxon>Herbaspirillum</taxon>
    </lineage>
</organism>
<keyword evidence="5 7" id="KW-0472">Membrane</keyword>
<evidence type="ECO:0000256" key="7">
    <source>
        <dbReference type="PIRNR" id="PIRNR001892"/>
    </source>
</evidence>
<comment type="function">
    <text evidence="7">CyaE is necessary for transport of calmodulin-sensitive adenylate cyclase-hemolysin (cyclolysin).</text>
</comment>
<dbReference type="GO" id="GO:1990281">
    <property type="term" value="C:efflux pump complex"/>
    <property type="evidence" value="ECO:0007669"/>
    <property type="project" value="TreeGrafter"/>
</dbReference>
<dbReference type="InterPro" id="IPR051906">
    <property type="entry name" value="TolC-like"/>
</dbReference>
<dbReference type="OrthoDB" id="8553524at2"/>
<dbReference type="Pfam" id="PF02321">
    <property type="entry name" value="OEP"/>
    <property type="match status" value="2"/>
</dbReference>
<sequence length="484" mass="51903">MSDEAAIRKALAILLICLLAPVAPVAAADTESLRIGDPLLARPPDLITGRLLPGDDQRVECAASPYVAGKALSLADAIDQALCQQPQIQAAWAAIKLQAAQLGEARAGYLPTVTSGASKLNSATQYEGGSGRRSLTTLYATLTWRLLDFGGRSANQRAADAMLQSALASHDAAVQKALASVVASYYEVQSSSASQQAREKSQQLARQLLETAIRREQRGVGSLPETLQARTFLAKAELEQARASGQHKKAQAMLAAAMGLLREAQDVPVLTLVPEQEEYPDGLEQNLPAWLQAARQYHPAILAARAQLEAAREKLQVARSEGMPTLDLSARQYANGRPNQAGNRGDRERMVGLNLTVPIFEGFARDYKVGGAQAQIEAREAELQEVQTQVLGDIASTYAEAMTALNSLSSSRRLLDAAQGAVDSVRRKYDAGAADIVEMLNAQTALSEADQERVKAMSDWRSARLRLLANAGRMGRWAVAGNAR</sequence>
<feature type="chain" id="PRO_5003115686" description="Protein CyaE" evidence="8">
    <location>
        <begin position="28"/>
        <end position="484"/>
    </location>
</feature>
<evidence type="ECO:0000256" key="1">
    <source>
        <dbReference type="ARBA" id="ARBA00007613"/>
    </source>
</evidence>
<keyword evidence="7" id="KW-0354">Hemolysis</keyword>
<comment type="similarity">
    <text evidence="1 7">Belongs to the outer membrane factor (OMF) (TC 1.B.17) family.</text>
</comment>
<dbReference type="Proteomes" id="UP000000329">
    <property type="component" value="Chromosome"/>
</dbReference>
<evidence type="ECO:0000256" key="3">
    <source>
        <dbReference type="ARBA" id="ARBA00022452"/>
    </source>
</evidence>
<evidence type="ECO:0000256" key="8">
    <source>
        <dbReference type="SAM" id="SignalP"/>
    </source>
</evidence>
<proteinExistence type="inferred from homology"/>
<feature type="signal peptide" evidence="8">
    <location>
        <begin position="1"/>
        <end position="27"/>
    </location>
</feature>
<evidence type="ECO:0000313" key="10">
    <source>
        <dbReference type="Proteomes" id="UP000000329"/>
    </source>
</evidence>
<keyword evidence="10" id="KW-1185">Reference proteome</keyword>
<keyword evidence="6 7" id="KW-0998">Cell outer membrane</keyword>
<dbReference type="EMBL" id="CP002039">
    <property type="protein sequence ID" value="ADJ64371.1"/>
    <property type="molecule type" value="Genomic_DNA"/>
</dbReference>
<dbReference type="PIRSF" id="PIRSF001892">
    <property type="entry name" value="CyaE"/>
    <property type="match status" value="1"/>
</dbReference>
<dbReference type="Gene3D" id="1.20.1600.10">
    <property type="entry name" value="Outer membrane efflux proteins (OEP)"/>
    <property type="match status" value="1"/>
</dbReference>
<dbReference type="GO" id="GO:0031640">
    <property type="term" value="P:killing of cells of another organism"/>
    <property type="evidence" value="ECO:0007669"/>
    <property type="project" value="UniProtKB-KW"/>
</dbReference>
<name>D8IZN1_HERSS</name>
<dbReference type="GO" id="GO:0015288">
    <property type="term" value="F:porin activity"/>
    <property type="evidence" value="ECO:0007669"/>
    <property type="project" value="TreeGrafter"/>
</dbReference>
<dbReference type="InterPro" id="IPR028351">
    <property type="entry name" value="CyaE"/>
</dbReference>
<keyword evidence="7" id="KW-0204">Cytolysis</keyword>
<gene>
    <name evidence="9" type="primary">tolC</name>
    <name evidence="9" type="ordered locus">Hsero_2879</name>
</gene>
<dbReference type="AlphaFoldDB" id="D8IZN1"/>
<protein>
    <recommendedName>
        <fullName evidence="7">Protein CyaE</fullName>
    </recommendedName>
</protein>
<dbReference type="SUPFAM" id="SSF56954">
    <property type="entry name" value="Outer membrane efflux proteins (OEP)"/>
    <property type="match status" value="1"/>
</dbReference>
<evidence type="ECO:0000256" key="4">
    <source>
        <dbReference type="ARBA" id="ARBA00022692"/>
    </source>
</evidence>
<reference evidence="9 10" key="1">
    <citation type="submission" date="2010-04" db="EMBL/GenBank/DDBJ databases">
        <title>The genome of Herbaspirillum seropedicae SmR1, an endophytic, nitrogen-fixing, plant-growth promoting beta-Proteobacteria.</title>
        <authorList>
            <person name="Pedrosa F.O."/>
            <person name="Monteiro R.A."/>
            <person name="Wassem R."/>
            <person name="Cruz L.M."/>
            <person name="Ayub R.A."/>
            <person name="Colauto N.B."/>
            <person name="Fernandez M.A."/>
            <person name="Fungaro M.H.P."/>
            <person name="Grisard E.C."/>
            <person name="Hungria M."/>
            <person name="Madeira H.M.F."/>
            <person name="Nodari R.O."/>
            <person name="Osaku C.A."/>
            <person name="Petzl-Erler M.L."/>
            <person name="Terenzi H."/>
            <person name="Vieira L.G.E."/>
            <person name="Almeida M.I.M."/>
            <person name="Alves L.R."/>
            <person name="Arantes O.M.N."/>
            <person name="Balsanelli E."/>
            <person name="Barcellos F.G."/>
            <person name="Baura V.A."/>
            <person name="Binde D.R."/>
            <person name="Campo R.J."/>
            <person name="Chubatsu L.S."/>
            <person name="Chueire L.M.O."/>
            <person name="Ciferri R.R."/>
            <person name="Correa L.C."/>
            <person name="da Conceicao Silva J.L."/>
            <person name="Dabul A.N.G."/>
            <person name="Dambros B.P."/>
            <person name="Faoro H."/>
            <person name="Favetti A."/>
            <person name="Friedermann G."/>
            <person name="Furlaneto M.C."/>
            <person name="Gasques L.S."/>
            <person name="Gimenes C.C.T."/>
            <person name="Gioppo N.M.R."/>
            <person name="Glienke-Blanco C."/>
            <person name="Godoy L.P."/>
            <person name="Guerra M.P."/>
            <person name="Karp S."/>
            <person name="Kava-Cordeiro V."/>
            <person name="Margarido V.P."/>
            <person name="Mathioni S.M."/>
            <person name="Menck-Soares M.A."/>
            <person name="Murace N.K."/>
            <person name="Nicolas M.F."/>
            <person name="Oliveira C.E.C."/>
            <person name="Pagnan N.A.B."/>
            <person name="Pamphile J.A."/>
            <person name="Patussi E.V."/>
            <person name="Pereira L.F.P."/>
            <person name="Pereira-Ferrari L."/>
            <person name="Pinto F.G.S."/>
            <person name="Precoma C."/>
            <person name="Prioli A.J."/>
            <person name="Prioli S.M.A.P."/>
            <person name="Raittz R.T."/>
            <person name="Ramos H.J.O."/>
            <person name="Ribeiro E.M.S.F."/>
            <person name="Rigo L.U."/>
            <person name="Rocha C.L.M.S.C."/>
            <person name="Rocha S.N."/>
            <person name="Santos K."/>
            <person name="Satori D."/>
            <person name="Silva A.G."/>
            <person name="Simao R.C.G."/>
            <person name="Soares M.A.M."/>
            <person name="Souza E.M."/>
            <person name="Steffens M.B.R."/>
            <person name="Steindel M."/>
            <person name="Tadra-Sfeir M.Z."/>
            <person name="Takahashi E.K."/>
            <person name="Torres R.A."/>
            <person name="Valle J.S."/>
            <person name="Vernal J.I."/>
            <person name="Vilas-Boas L.A."/>
            <person name="Watanabe M.A.E."/>
            <person name="Weiss V.A."/>
            <person name="Yates M.A."/>
            <person name="Souza E.M."/>
        </authorList>
    </citation>
    <scope>NUCLEOTIDE SEQUENCE [LARGE SCALE GENOMIC DNA]</scope>
    <source>
        <strain evidence="9 10">SmR1</strain>
    </source>
</reference>
<dbReference type="HOGENOM" id="CLU_012817_10_2_4"/>
<keyword evidence="8" id="KW-0732">Signal</keyword>
<dbReference type="GeneID" id="29390585"/>
<comment type="subcellular location">
    <subcellularLocation>
        <location evidence="7">Cell outer membrane</location>
        <topology evidence="7">Peripheral membrane protein</topology>
    </subcellularLocation>
</comment>
<keyword evidence="4" id="KW-0812">Transmembrane</keyword>
<dbReference type="PANTHER" id="PTHR30026:SF20">
    <property type="entry name" value="OUTER MEMBRANE PROTEIN TOLC"/>
    <property type="match status" value="1"/>
</dbReference>
<evidence type="ECO:0000256" key="6">
    <source>
        <dbReference type="ARBA" id="ARBA00023237"/>
    </source>
</evidence>
<dbReference type="GO" id="GO:0009279">
    <property type="term" value="C:cell outer membrane"/>
    <property type="evidence" value="ECO:0007669"/>
    <property type="project" value="UniProtKB-SubCell"/>
</dbReference>
<dbReference type="STRING" id="757424.Hsero_2879"/>
<evidence type="ECO:0000256" key="5">
    <source>
        <dbReference type="ARBA" id="ARBA00023136"/>
    </source>
</evidence>
<keyword evidence="9" id="KW-0449">Lipoprotein</keyword>
<dbReference type="PANTHER" id="PTHR30026">
    <property type="entry name" value="OUTER MEMBRANE PROTEIN TOLC"/>
    <property type="match status" value="1"/>
</dbReference>
<keyword evidence="3" id="KW-1134">Transmembrane beta strand</keyword>
<dbReference type="KEGG" id="hse:Hsero_2879"/>